<gene>
    <name evidence="9" type="ORF">Zmor_008810</name>
</gene>
<evidence type="ECO:0000256" key="7">
    <source>
        <dbReference type="SAM" id="Phobius"/>
    </source>
</evidence>
<dbReference type="InterPro" id="IPR013209">
    <property type="entry name" value="LNS2"/>
</dbReference>
<dbReference type="InterPro" id="IPR026058">
    <property type="entry name" value="LIPIN"/>
</dbReference>
<sequence>MLPVIGRLRQDFKTIARAYDECADIVIEAEDLPNVQKKKLIDLHPFDNKEALRTSKVLDPFLLIFIIIFSIFFYRSNFAPHKDNIREIHVDIGRKSSQENLTSISDSYVISYFLGVLHGVKNVYNELNPATLSGAIDVIVIEQPDGSLLGSPFHVRFGKLNLVRSREKIINIEINDELIDVKMKLGSAGEAFFVAKCEGLEPLVLSSPTSFESPKHCADYCALPESDFLSSSALSASVAQMQSESLPAEPPPLPGDSYEPQTQPGGDAGIETSDRITNQSRELTVQMGDERLLLSYEEDCEGKEGSKELAETAEAKASRQKWVWRGLLNIFSKEKKPSEKSPLYLGLGASPAGQPPPEVAVLSLEELASGCAEEPQNPRPHASTLHDDSLLASDSATAPNCDQEPRDQALLAREVATDKKSFFDTVDLSLCKSILMGMSASEEVATTFDQRRLSFNTFSANPNVLKDPELVVRIANNYYDWEVASVIIMSKLAFGMDPPKSYELLQYEQSSVGAYCPQPSGALFSDHSHSLFSFTNWPPDLPDKMPDFPEQLVSSSPCALQGHSPPELLTAEAGICSFGIGDCMNKEGPFYKTLRMPPEALSRLPLKPGANKARFFIVTKMQGTAECFCNIYRWSYKDKIVISDIDGTITKSDALGHLLYVLGKDWTQSGVAQLYSIIRENGYKLLYLSSRAIGQVKFCNAAVLSINNISLVRPVL</sequence>
<evidence type="ECO:0000313" key="10">
    <source>
        <dbReference type="Proteomes" id="UP001168821"/>
    </source>
</evidence>
<dbReference type="Pfam" id="PF16876">
    <property type="entry name" value="Lipin_mid"/>
    <property type="match status" value="1"/>
</dbReference>
<evidence type="ECO:0000256" key="2">
    <source>
        <dbReference type="ARBA" id="ARBA00001946"/>
    </source>
</evidence>
<dbReference type="InterPro" id="IPR036412">
    <property type="entry name" value="HAD-like_sf"/>
</dbReference>
<keyword evidence="7" id="KW-0812">Transmembrane</keyword>
<comment type="caution">
    <text evidence="9">The sequence shown here is derived from an EMBL/GenBank/DDBJ whole genome shotgun (WGS) entry which is preliminary data.</text>
</comment>
<feature type="region of interest" description="Disordered" evidence="6">
    <location>
        <begin position="240"/>
        <end position="272"/>
    </location>
</feature>
<dbReference type="GO" id="GO:0009062">
    <property type="term" value="P:fatty acid catabolic process"/>
    <property type="evidence" value="ECO:0007669"/>
    <property type="project" value="TreeGrafter"/>
</dbReference>
<dbReference type="GO" id="GO:0032869">
    <property type="term" value="P:cellular response to insulin stimulus"/>
    <property type="evidence" value="ECO:0007669"/>
    <property type="project" value="TreeGrafter"/>
</dbReference>
<dbReference type="EC" id="3.1.3.4" evidence="4"/>
<dbReference type="GO" id="GO:0008195">
    <property type="term" value="F:phosphatidate phosphatase activity"/>
    <property type="evidence" value="ECO:0007669"/>
    <property type="project" value="UniProtKB-EC"/>
</dbReference>
<evidence type="ECO:0000256" key="5">
    <source>
        <dbReference type="ARBA" id="ARBA00022801"/>
    </source>
</evidence>
<dbReference type="GO" id="GO:0003713">
    <property type="term" value="F:transcription coactivator activity"/>
    <property type="evidence" value="ECO:0007669"/>
    <property type="project" value="TreeGrafter"/>
</dbReference>
<dbReference type="InterPro" id="IPR007651">
    <property type="entry name" value="Lipin_N"/>
</dbReference>
<feature type="domain" description="LNS2/PITP" evidence="8">
    <location>
        <begin position="640"/>
        <end position="715"/>
    </location>
</feature>
<comment type="similarity">
    <text evidence="3">Belongs to the lipin family.</text>
</comment>
<keyword evidence="5" id="KW-0378">Hydrolase</keyword>
<accession>A0AA38HKD8</accession>
<reference evidence="9" key="1">
    <citation type="journal article" date="2023" name="G3 (Bethesda)">
        <title>Whole genome assemblies of Zophobas morio and Tenebrio molitor.</title>
        <authorList>
            <person name="Kaur S."/>
            <person name="Stinson S.A."/>
            <person name="diCenzo G.C."/>
        </authorList>
    </citation>
    <scope>NUCLEOTIDE SEQUENCE</scope>
    <source>
        <strain evidence="9">QUZm001</strain>
    </source>
</reference>
<evidence type="ECO:0000313" key="9">
    <source>
        <dbReference type="EMBL" id="KAJ3636316.1"/>
    </source>
</evidence>
<name>A0AA38HKD8_9CUCU</name>
<organism evidence="9 10">
    <name type="scientific">Zophobas morio</name>
    <dbReference type="NCBI Taxonomy" id="2755281"/>
    <lineage>
        <taxon>Eukaryota</taxon>
        <taxon>Metazoa</taxon>
        <taxon>Ecdysozoa</taxon>
        <taxon>Arthropoda</taxon>
        <taxon>Hexapoda</taxon>
        <taxon>Insecta</taxon>
        <taxon>Pterygota</taxon>
        <taxon>Neoptera</taxon>
        <taxon>Endopterygota</taxon>
        <taxon>Coleoptera</taxon>
        <taxon>Polyphaga</taxon>
        <taxon>Cucujiformia</taxon>
        <taxon>Tenebrionidae</taxon>
        <taxon>Zophobas</taxon>
    </lineage>
</organism>
<dbReference type="GO" id="GO:0019432">
    <property type="term" value="P:triglyceride biosynthetic process"/>
    <property type="evidence" value="ECO:0007669"/>
    <property type="project" value="TreeGrafter"/>
</dbReference>
<evidence type="ECO:0000259" key="8">
    <source>
        <dbReference type="SMART" id="SM00775"/>
    </source>
</evidence>
<dbReference type="AlphaFoldDB" id="A0AA38HKD8"/>
<evidence type="ECO:0000256" key="1">
    <source>
        <dbReference type="ARBA" id="ARBA00001180"/>
    </source>
</evidence>
<evidence type="ECO:0000256" key="4">
    <source>
        <dbReference type="ARBA" id="ARBA00012638"/>
    </source>
</evidence>
<comment type="catalytic activity">
    <reaction evidence="1">
        <text>a 1,2-diacyl-sn-glycero-3-phosphate + H2O = a 1,2-diacyl-sn-glycerol + phosphate</text>
        <dbReference type="Rhea" id="RHEA:27429"/>
        <dbReference type="ChEBI" id="CHEBI:15377"/>
        <dbReference type="ChEBI" id="CHEBI:17815"/>
        <dbReference type="ChEBI" id="CHEBI:43474"/>
        <dbReference type="ChEBI" id="CHEBI:58608"/>
        <dbReference type="EC" id="3.1.3.4"/>
    </reaction>
    <physiologicalReaction direction="left-to-right" evidence="1">
        <dbReference type="Rhea" id="RHEA:27430"/>
    </physiologicalReaction>
</comment>
<keyword evidence="7" id="KW-0472">Membrane</keyword>
<dbReference type="SMART" id="SM00775">
    <property type="entry name" value="LNS2"/>
    <property type="match status" value="1"/>
</dbReference>
<dbReference type="InterPro" id="IPR031703">
    <property type="entry name" value="Lipin_mid"/>
</dbReference>
<comment type="cofactor">
    <cofactor evidence="2">
        <name>Mg(2+)</name>
        <dbReference type="ChEBI" id="CHEBI:18420"/>
    </cofactor>
</comment>
<dbReference type="GO" id="GO:0005634">
    <property type="term" value="C:nucleus"/>
    <property type="evidence" value="ECO:0007669"/>
    <property type="project" value="TreeGrafter"/>
</dbReference>
<feature type="transmembrane region" description="Helical" evidence="7">
    <location>
        <begin position="57"/>
        <end position="74"/>
    </location>
</feature>
<dbReference type="SUPFAM" id="SSF56784">
    <property type="entry name" value="HAD-like"/>
    <property type="match status" value="1"/>
</dbReference>
<dbReference type="PANTHER" id="PTHR12181">
    <property type="entry name" value="LIPIN"/>
    <property type="match status" value="1"/>
</dbReference>
<protein>
    <recommendedName>
        <fullName evidence="4">phosphatidate phosphatase</fullName>
        <ecNumber evidence="4">3.1.3.4</ecNumber>
    </recommendedName>
</protein>
<keyword evidence="7" id="KW-1133">Transmembrane helix</keyword>
<dbReference type="Proteomes" id="UP001168821">
    <property type="component" value="Unassembled WGS sequence"/>
</dbReference>
<dbReference type="Pfam" id="PF08235">
    <property type="entry name" value="LNS2"/>
    <property type="match status" value="1"/>
</dbReference>
<dbReference type="InterPro" id="IPR031315">
    <property type="entry name" value="LNS2/PITP"/>
</dbReference>
<evidence type="ECO:0000256" key="3">
    <source>
        <dbReference type="ARBA" id="ARBA00005476"/>
    </source>
</evidence>
<dbReference type="PANTHER" id="PTHR12181:SF12">
    <property type="entry name" value="PHOSPHATIDATE PHOSPHATASE"/>
    <property type="match status" value="1"/>
</dbReference>
<evidence type="ECO:0000256" key="6">
    <source>
        <dbReference type="SAM" id="MobiDB-lite"/>
    </source>
</evidence>
<dbReference type="Pfam" id="PF04571">
    <property type="entry name" value="Lipin_N"/>
    <property type="match status" value="1"/>
</dbReference>
<dbReference type="EMBL" id="JALNTZ010000244">
    <property type="protein sequence ID" value="KAJ3636316.1"/>
    <property type="molecule type" value="Genomic_DNA"/>
</dbReference>
<dbReference type="GO" id="GO:0045944">
    <property type="term" value="P:positive regulation of transcription by RNA polymerase II"/>
    <property type="evidence" value="ECO:0007669"/>
    <property type="project" value="TreeGrafter"/>
</dbReference>
<keyword evidence="10" id="KW-1185">Reference proteome</keyword>
<proteinExistence type="inferred from homology"/>